<feature type="compositionally biased region" description="Acidic residues" evidence="1">
    <location>
        <begin position="238"/>
        <end position="248"/>
    </location>
</feature>
<dbReference type="AlphaFoldDB" id="F4Q092"/>
<feature type="compositionally biased region" description="Basic and acidic residues" evidence="1">
    <location>
        <begin position="345"/>
        <end position="362"/>
    </location>
</feature>
<feature type="compositionally biased region" description="Basic and acidic residues" evidence="1">
    <location>
        <begin position="291"/>
        <end position="338"/>
    </location>
</feature>
<evidence type="ECO:0000313" key="2">
    <source>
        <dbReference type="EMBL" id="EGG18243.1"/>
    </source>
</evidence>
<reference evidence="3" key="1">
    <citation type="journal article" date="2011" name="Genome Res.">
        <title>Phylogeny-wide analysis of social amoeba genomes highlights ancient origins for complex intercellular communication.</title>
        <authorList>
            <person name="Heidel A.J."/>
            <person name="Lawal H.M."/>
            <person name="Felder M."/>
            <person name="Schilde C."/>
            <person name="Helps N.R."/>
            <person name="Tunggal B."/>
            <person name="Rivero F."/>
            <person name="John U."/>
            <person name="Schleicher M."/>
            <person name="Eichinger L."/>
            <person name="Platzer M."/>
            <person name="Noegel A.A."/>
            <person name="Schaap P."/>
            <person name="Gloeckner G."/>
        </authorList>
    </citation>
    <scope>NUCLEOTIDE SEQUENCE [LARGE SCALE GENOMIC DNA]</scope>
    <source>
        <strain evidence="3">SH3</strain>
    </source>
</reference>
<dbReference type="EMBL" id="GL883018">
    <property type="protein sequence ID" value="EGG18243.1"/>
    <property type="molecule type" value="Genomic_DNA"/>
</dbReference>
<feature type="compositionally biased region" description="Basic and acidic residues" evidence="1">
    <location>
        <begin position="551"/>
        <end position="572"/>
    </location>
</feature>
<feature type="region of interest" description="Disordered" evidence="1">
    <location>
        <begin position="228"/>
        <end position="372"/>
    </location>
</feature>
<protein>
    <submittedName>
        <fullName evidence="2">Uncharacterized protein</fullName>
    </submittedName>
</protein>
<evidence type="ECO:0000256" key="1">
    <source>
        <dbReference type="SAM" id="MobiDB-lite"/>
    </source>
</evidence>
<feature type="compositionally biased region" description="Acidic residues" evidence="1">
    <location>
        <begin position="646"/>
        <end position="672"/>
    </location>
</feature>
<dbReference type="STRING" id="1054147.F4Q092"/>
<keyword evidence="3" id="KW-1185">Reference proteome</keyword>
<evidence type="ECO:0000313" key="3">
    <source>
        <dbReference type="Proteomes" id="UP000007797"/>
    </source>
</evidence>
<dbReference type="RefSeq" id="XP_004357066.1">
    <property type="nucleotide sequence ID" value="XM_004357011.1"/>
</dbReference>
<feature type="compositionally biased region" description="Basic and acidic residues" evidence="1">
    <location>
        <begin position="608"/>
        <end position="620"/>
    </location>
</feature>
<accession>F4Q092</accession>
<proteinExistence type="predicted"/>
<name>F4Q092_CACFS</name>
<gene>
    <name evidence="2" type="ORF">DFA_03730</name>
</gene>
<sequence length="1233" mass="135082">MGDDPGLSIGSALMETLNWQFIELAGAIVSYFNRLTSSTISAIDDLDPLEIFNHDLVGAFTIIQFVTYILFIISRQIRLSTLLDVVTESSAPMGAIQSISGPDPDVPIAKERRGMLESIRMVYGPFGRRGVSWSPVSIDDAERMFRCLQKPIGRKGVFLQPLKDKAVEKRLTDFGIGFMGATKLLDTYVGRSKQKPESKGIYINCDDDDAEIQVARLNALIQKKKQAAAERNKIPLEYDSDDDSDDEPTTTSTVNNGHNQSHRAKQINSSHPTHKKTVMMATAEGSGPTRLEIKELEKQKRESEKKENAKKARSDAREAEKKRKDGLSRGELDKEKATKANKLQLAREEKEAQERREKRQRDIASGLIPTRPDVPARTGNICKVLGQIKKSVPNAGLFNSYCHHRGAKQPIDPNDSMWGGFADSYSRAYKDYKKYLLSNPRGDMTADDHRTMYFNTIFLPSDQQTATADQDPTVHHPDTENPPVASPPPSESFGGNDDQLFGDNSCHLEPTPPLEYGAMCDSSFDTPPMDEGFDTSVTDLMEIESPSSQQTEEKNKRSNKKDGGDKRKDHPVAPEQDGDDEEIVEQPKKKTKPNTQISKVAITTKKKPSSEKKSVVKESSSDSGEEEEDHPKKKKKSLAKKPVVEDSSDSEDEESDQSDSDDEESDQSDSDDDTTKGAPHKAVNRTPIKQRKGKSGVGTPKNKSQKKNASALTRLTSFYKNSKEARPLLKRLLEQGSRGFVVDKVHRPADPKATYYCDFSIHLPGLKETSERIPGIATKLGAQYPDQDIVLTDGKIVRWENGKTYPFYGSECKFEPKTSTGFPGGGLVLGANEKIFNSDGSVYNSGGGGGTTPLDTKGVTFQTDGIHLTTNQNVYNSDGTPINNSPPPLNTQGVTFNTDGVHLAPGQNVYKSDGTPINNGSSQPPLDTKGLVFTTQGPVLASNQKIYNQDGSVYQDTKGVVFGQDGIHLLAGQNVYDSDGVPLDNAPLPLDTEGVVFTTQGPKLAAGQNYLLSDGTPLQPVVNNVTNVNLDTKGVTFQTDGVHMAAGQNSANGTSPLQTNSKLLTSQDNMSLDVYGKGIRFMNSSIPSYIPTILDSYEVYSSDITMTHASVANPLVGSKLRCMRIGNYVKVGFDKFWFTGPYSGGSQLIGTTGVLSLPTRFQPPYNLAAIGASSVGYQITDGYRSSDTTRCSLINFNNGFAIRITHKDGVYISVNLASGERNEFSSVFWEWFL</sequence>
<dbReference type="OrthoDB" id="23982at2759"/>
<feature type="compositionally biased region" description="Basic residues" evidence="1">
    <location>
        <begin position="678"/>
        <end position="694"/>
    </location>
</feature>
<feature type="region of interest" description="Disordered" evidence="1">
    <location>
        <begin position="464"/>
        <end position="711"/>
    </location>
</feature>
<organism evidence="2 3">
    <name type="scientific">Cavenderia fasciculata</name>
    <name type="common">Slime mold</name>
    <name type="synonym">Dictyostelium fasciculatum</name>
    <dbReference type="NCBI Taxonomy" id="261658"/>
    <lineage>
        <taxon>Eukaryota</taxon>
        <taxon>Amoebozoa</taxon>
        <taxon>Evosea</taxon>
        <taxon>Eumycetozoa</taxon>
        <taxon>Dictyostelia</taxon>
        <taxon>Acytosteliales</taxon>
        <taxon>Cavenderiaceae</taxon>
        <taxon>Cavenderia</taxon>
    </lineage>
</organism>
<dbReference type="GeneID" id="14870231"/>
<dbReference type="Proteomes" id="UP000007797">
    <property type="component" value="Unassembled WGS sequence"/>
</dbReference>
<dbReference type="KEGG" id="dfa:DFA_03730"/>